<dbReference type="Proteomes" id="UP000229981">
    <property type="component" value="Unassembled WGS sequence"/>
</dbReference>
<keyword evidence="1" id="KW-0472">Membrane</keyword>
<evidence type="ECO:0008006" key="4">
    <source>
        <dbReference type="Google" id="ProtNLM"/>
    </source>
</evidence>
<dbReference type="EMBL" id="PCTU01000060">
    <property type="protein sequence ID" value="PIP88097.1"/>
    <property type="molecule type" value="Genomic_DNA"/>
</dbReference>
<organism evidence="2 3">
    <name type="scientific">Candidatus Beckwithbacteria bacterium CG22_combo_CG10-13_8_21_14_all_01_47_9</name>
    <dbReference type="NCBI Taxonomy" id="1974496"/>
    <lineage>
        <taxon>Bacteria</taxon>
        <taxon>Candidatus Beckwithiibacteriota</taxon>
    </lineage>
</organism>
<proteinExistence type="predicted"/>
<feature type="transmembrane region" description="Helical" evidence="1">
    <location>
        <begin position="38"/>
        <end position="59"/>
    </location>
</feature>
<comment type="caution">
    <text evidence="2">The sequence shown here is derived from an EMBL/GenBank/DDBJ whole genome shotgun (WGS) entry which is preliminary data.</text>
</comment>
<gene>
    <name evidence="2" type="ORF">COW80_02315</name>
</gene>
<dbReference type="InterPro" id="IPR036259">
    <property type="entry name" value="MFS_trans_sf"/>
</dbReference>
<reference evidence="2 3" key="1">
    <citation type="submission" date="2017-09" db="EMBL/GenBank/DDBJ databases">
        <title>Depth-based differentiation of microbial function through sediment-hosted aquifers and enrichment of novel symbionts in the deep terrestrial subsurface.</title>
        <authorList>
            <person name="Probst A.J."/>
            <person name="Ladd B."/>
            <person name="Jarett J.K."/>
            <person name="Geller-Mcgrath D.E."/>
            <person name="Sieber C.M."/>
            <person name="Emerson J.B."/>
            <person name="Anantharaman K."/>
            <person name="Thomas B.C."/>
            <person name="Malmstrom R."/>
            <person name="Stieglmeier M."/>
            <person name="Klingl A."/>
            <person name="Woyke T."/>
            <person name="Ryan C.M."/>
            <person name="Banfield J.F."/>
        </authorList>
    </citation>
    <scope>NUCLEOTIDE SEQUENCE [LARGE SCALE GENOMIC DNA]</scope>
    <source>
        <strain evidence="2">CG22_combo_CG10-13_8_21_14_all_01_47_9</strain>
    </source>
</reference>
<evidence type="ECO:0000313" key="2">
    <source>
        <dbReference type="EMBL" id="PIP88097.1"/>
    </source>
</evidence>
<dbReference type="SUPFAM" id="SSF103473">
    <property type="entry name" value="MFS general substrate transporter"/>
    <property type="match status" value="1"/>
</dbReference>
<keyword evidence="1" id="KW-0812">Transmembrane</keyword>
<evidence type="ECO:0000313" key="3">
    <source>
        <dbReference type="Proteomes" id="UP000229981"/>
    </source>
</evidence>
<sequence>MPNRSLKILFLANGIFSFAGSMLGPLFAVFVERLDKNVLSVSLTWAAFMFSASIFTYLISLVGDRVKEKEYLLMAGFLVRAAGWGRVNHD</sequence>
<evidence type="ECO:0000256" key="1">
    <source>
        <dbReference type="SAM" id="Phobius"/>
    </source>
</evidence>
<keyword evidence="1" id="KW-1133">Transmembrane helix</keyword>
<dbReference type="AlphaFoldDB" id="A0A2H0E112"/>
<protein>
    <recommendedName>
        <fullName evidence="4">Major facilitator superfamily (MFS) profile domain-containing protein</fullName>
    </recommendedName>
</protein>
<accession>A0A2H0E112</accession>
<name>A0A2H0E112_9BACT</name>
<dbReference type="Gene3D" id="1.20.1250.20">
    <property type="entry name" value="MFS general substrate transporter like domains"/>
    <property type="match status" value="1"/>
</dbReference>